<evidence type="ECO:0000313" key="2">
    <source>
        <dbReference type="EMBL" id="CAL6101551.1"/>
    </source>
</evidence>
<protein>
    <submittedName>
        <fullName evidence="2">Hypothetical_protein</fullName>
    </submittedName>
</protein>
<sequence length="197" mass="23192">MFPLSYKQYHTRQQKVRFRHLILGRIIKNYNCILHLLLYICIRVFAIIQQTNQCQVKYQYAPIVVKHIVYSRPHDSRSQLIAEFNFHFKTRKLNKSKNRMTLMQMCSIEELDEPSNVSYQKKIKSAQLSGINDSGSCEVLWDQSSKDSVELMKIKIVNNSKQITNISINTSRESFSQNIVEQDDLDIYSIFDNVSFQ</sequence>
<dbReference type="EMBL" id="CAXDID020000546">
    <property type="protein sequence ID" value="CAL6101551.1"/>
    <property type="molecule type" value="Genomic_DNA"/>
</dbReference>
<dbReference type="Proteomes" id="UP001642409">
    <property type="component" value="Unassembled WGS sequence"/>
</dbReference>
<dbReference type="EMBL" id="CATOUU010000727">
    <property type="protein sequence ID" value="CAI9944431.1"/>
    <property type="molecule type" value="Genomic_DNA"/>
</dbReference>
<accession>A0AA86PRM3</accession>
<organism evidence="1">
    <name type="scientific">Hexamita inflata</name>
    <dbReference type="NCBI Taxonomy" id="28002"/>
    <lineage>
        <taxon>Eukaryota</taxon>
        <taxon>Metamonada</taxon>
        <taxon>Diplomonadida</taxon>
        <taxon>Hexamitidae</taxon>
        <taxon>Hexamitinae</taxon>
        <taxon>Hexamita</taxon>
    </lineage>
</organism>
<name>A0AA86PRM3_9EUKA</name>
<reference evidence="2 3" key="2">
    <citation type="submission" date="2024-07" db="EMBL/GenBank/DDBJ databases">
        <authorList>
            <person name="Akdeniz Z."/>
        </authorList>
    </citation>
    <scope>NUCLEOTIDE SEQUENCE [LARGE SCALE GENOMIC DNA]</scope>
</reference>
<reference evidence="1" key="1">
    <citation type="submission" date="2023-06" db="EMBL/GenBank/DDBJ databases">
        <authorList>
            <person name="Kurt Z."/>
        </authorList>
    </citation>
    <scope>NUCLEOTIDE SEQUENCE</scope>
</reference>
<keyword evidence="3" id="KW-1185">Reference proteome</keyword>
<proteinExistence type="predicted"/>
<dbReference type="AlphaFoldDB" id="A0AA86PRM3"/>
<evidence type="ECO:0000313" key="3">
    <source>
        <dbReference type="Proteomes" id="UP001642409"/>
    </source>
</evidence>
<comment type="caution">
    <text evidence="1">The sequence shown here is derived from an EMBL/GenBank/DDBJ whole genome shotgun (WGS) entry which is preliminary data.</text>
</comment>
<gene>
    <name evidence="1" type="ORF">HINF_LOCUS32076</name>
    <name evidence="2" type="ORF">HINF_LOCUS71243</name>
</gene>
<evidence type="ECO:0000313" key="1">
    <source>
        <dbReference type="EMBL" id="CAI9944431.1"/>
    </source>
</evidence>